<dbReference type="PROSITE" id="PS51078">
    <property type="entry name" value="ICLR_ED"/>
    <property type="match status" value="1"/>
</dbReference>
<feature type="domain" description="IclR-ED" evidence="5">
    <location>
        <begin position="67"/>
        <end position="250"/>
    </location>
</feature>
<dbReference type="InterPro" id="IPR036390">
    <property type="entry name" value="WH_DNA-bd_sf"/>
</dbReference>
<evidence type="ECO:0000259" key="5">
    <source>
        <dbReference type="PROSITE" id="PS51078"/>
    </source>
</evidence>
<feature type="domain" description="HTH iclR-type" evidence="4">
    <location>
        <begin position="5"/>
        <end position="66"/>
    </location>
</feature>
<dbReference type="InterPro" id="IPR036388">
    <property type="entry name" value="WH-like_DNA-bd_sf"/>
</dbReference>
<organism evidence="6 7">
    <name type="scientific">Tractidigestivibacter montrealensis</name>
    <dbReference type="NCBI Taxonomy" id="2972466"/>
    <lineage>
        <taxon>Bacteria</taxon>
        <taxon>Bacillati</taxon>
        <taxon>Actinomycetota</taxon>
        <taxon>Coriobacteriia</taxon>
        <taxon>Coriobacteriales</taxon>
        <taxon>Atopobiaceae</taxon>
        <taxon>Tractidigestivibacter</taxon>
    </lineage>
</organism>
<dbReference type="SMART" id="SM00346">
    <property type="entry name" value="HTH_ICLR"/>
    <property type="match status" value="1"/>
</dbReference>
<dbReference type="Gene3D" id="1.10.10.10">
    <property type="entry name" value="Winged helix-like DNA-binding domain superfamily/Winged helix DNA-binding domain"/>
    <property type="match status" value="1"/>
</dbReference>
<proteinExistence type="predicted"/>
<reference evidence="6 7" key="1">
    <citation type="submission" date="2022-08" db="EMBL/GenBank/DDBJ databases">
        <title>Tractidigestivibacter montrealensis type strain KD21.</title>
        <authorList>
            <person name="Diop K."/>
            <person name="Richard C."/>
            <person name="Routy B."/>
        </authorList>
    </citation>
    <scope>NUCLEOTIDE SEQUENCE [LARGE SCALE GENOMIC DNA]</scope>
    <source>
        <strain evidence="6 7">KD21</strain>
    </source>
</reference>
<dbReference type="InterPro" id="IPR005471">
    <property type="entry name" value="Tscrpt_reg_IclR_N"/>
</dbReference>
<keyword evidence="1" id="KW-0805">Transcription regulation</keyword>
<protein>
    <submittedName>
        <fullName evidence="6">IclR family transcriptional regulator</fullName>
    </submittedName>
</protein>
<dbReference type="InterPro" id="IPR050707">
    <property type="entry name" value="HTH_MetabolicPath_Reg"/>
</dbReference>
<dbReference type="Proteomes" id="UP001204320">
    <property type="component" value="Unassembled WGS sequence"/>
</dbReference>
<sequence>MPESIRVVDRAFDILEALSGSRDPLSLADISKATGLSKSTAHRILASMVARQYVEHDENGGYRLGYKFIEIASSRINSLELLAEAKPCLSRMLWDLNLTTHMGVLEGADVVYMEKMDVYPHTRLYTQVGYRSPAFCSSMGKCLLSCLSGDELSRVLDCCDFKRYTPYTICSRQDLIEQLRKVRAQGWAMDNEEYQLGHRCIGAPVFDYRGEAVAAISASGTVAELTDDRIDMVAAEVMSAARHLSRRMGYQAA</sequence>
<keyword evidence="3" id="KW-0804">Transcription</keyword>
<dbReference type="PANTHER" id="PTHR30136">
    <property type="entry name" value="HELIX-TURN-HELIX TRANSCRIPTIONAL REGULATOR, ICLR FAMILY"/>
    <property type="match status" value="1"/>
</dbReference>
<evidence type="ECO:0000313" key="7">
    <source>
        <dbReference type="Proteomes" id="UP001204320"/>
    </source>
</evidence>
<dbReference type="EMBL" id="JANSKA010000009">
    <property type="protein sequence ID" value="MCR9037355.1"/>
    <property type="molecule type" value="Genomic_DNA"/>
</dbReference>
<comment type="caution">
    <text evidence="6">The sequence shown here is derived from an EMBL/GenBank/DDBJ whole genome shotgun (WGS) entry which is preliminary data.</text>
</comment>
<dbReference type="SUPFAM" id="SSF46785">
    <property type="entry name" value="Winged helix' DNA-binding domain"/>
    <property type="match status" value="1"/>
</dbReference>
<dbReference type="Pfam" id="PF01614">
    <property type="entry name" value="IclR_C"/>
    <property type="match status" value="1"/>
</dbReference>
<evidence type="ECO:0000259" key="4">
    <source>
        <dbReference type="PROSITE" id="PS51077"/>
    </source>
</evidence>
<dbReference type="Pfam" id="PF09339">
    <property type="entry name" value="HTH_IclR"/>
    <property type="match status" value="1"/>
</dbReference>
<dbReference type="PANTHER" id="PTHR30136:SF24">
    <property type="entry name" value="HTH-TYPE TRANSCRIPTIONAL REPRESSOR ALLR"/>
    <property type="match status" value="1"/>
</dbReference>
<evidence type="ECO:0000256" key="1">
    <source>
        <dbReference type="ARBA" id="ARBA00023015"/>
    </source>
</evidence>
<accession>A0ABT1ZAX0</accession>
<dbReference type="PROSITE" id="PS51077">
    <property type="entry name" value="HTH_ICLR"/>
    <property type="match status" value="1"/>
</dbReference>
<dbReference type="RefSeq" id="WP_258499750.1">
    <property type="nucleotide sequence ID" value="NZ_JANSKA010000009.1"/>
</dbReference>
<dbReference type="SUPFAM" id="SSF55781">
    <property type="entry name" value="GAF domain-like"/>
    <property type="match status" value="1"/>
</dbReference>
<dbReference type="InterPro" id="IPR029016">
    <property type="entry name" value="GAF-like_dom_sf"/>
</dbReference>
<name>A0ABT1ZAX0_9ACTN</name>
<gene>
    <name evidence="6" type="ORF">NVS32_10400</name>
</gene>
<keyword evidence="2" id="KW-0238">DNA-binding</keyword>
<evidence type="ECO:0000313" key="6">
    <source>
        <dbReference type="EMBL" id="MCR9037355.1"/>
    </source>
</evidence>
<evidence type="ECO:0000256" key="2">
    <source>
        <dbReference type="ARBA" id="ARBA00023125"/>
    </source>
</evidence>
<evidence type="ECO:0000256" key="3">
    <source>
        <dbReference type="ARBA" id="ARBA00023163"/>
    </source>
</evidence>
<dbReference type="Gene3D" id="3.30.450.40">
    <property type="match status" value="1"/>
</dbReference>
<dbReference type="InterPro" id="IPR014757">
    <property type="entry name" value="Tscrpt_reg_IclR_C"/>
</dbReference>
<keyword evidence="7" id="KW-1185">Reference proteome</keyword>